<evidence type="ECO:0000256" key="3">
    <source>
        <dbReference type="ARBA" id="ARBA00022723"/>
    </source>
</evidence>
<protein>
    <recommendedName>
        <fullName evidence="8">NAD-dependent protein deacetylase</fullName>
        <ecNumber evidence="8">2.3.1.286</ecNumber>
    </recommendedName>
</protein>
<organism evidence="15">
    <name type="scientific">Cuerna arida</name>
    <dbReference type="NCBI Taxonomy" id="1464854"/>
    <lineage>
        <taxon>Eukaryota</taxon>
        <taxon>Metazoa</taxon>
        <taxon>Ecdysozoa</taxon>
        <taxon>Arthropoda</taxon>
        <taxon>Hexapoda</taxon>
        <taxon>Insecta</taxon>
        <taxon>Pterygota</taxon>
        <taxon>Neoptera</taxon>
        <taxon>Paraneoptera</taxon>
        <taxon>Hemiptera</taxon>
        <taxon>Auchenorrhyncha</taxon>
        <taxon>Membracoidea</taxon>
        <taxon>Cicadellidae</taxon>
        <taxon>Cicadellinae</taxon>
        <taxon>Proconiini</taxon>
        <taxon>Cuerna</taxon>
    </lineage>
</organism>
<feature type="binding site" evidence="10">
    <location>
        <begin position="288"/>
        <end position="290"/>
    </location>
    <ligand>
        <name>NAD(+)</name>
        <dbReference type="ChEBI" id="CHEBI:57540"/>
    </ligand>
</feature>
<evidence type="ECO:0000256" key="1">
    <source>
        <dbReference type="ARBA" id="ARBA00006924"/>
    </source>
</evidence>
<dbReference type="InterPro" id="IPR026591">
    <property type="entry name" value="Sirtuin_cat_small_dom_sf"/>
</dbReference>
<feature type="binding site" evidence="10">
    <location>
        <begin position="171"/>
        <end position="174"/>
    </location>
    <ligand>
        <name>NAD(+)</name>
        <dbReference type="ChEBI" id="CHEBI:57540"/>
    </ligand>
</feature>
<evidence type="ECO:0000259" key="14">
    <source>
        <dbReference type="PROSITE" id="PS50305"/>
    </source>
</evidence>
<feature type="compositionally biased region" description="Basic and acidic residues" evidence="13">
    <location>
        <begin position="1"/>
        <end position="23"/>
    </location>
</feature>
<dbReference type="PANTHER" id="PTHR11085">
    <property type="entry name" value="NAD-DEPENDENT PROTEIN DEACYLASE SIRTUIN-5, MITOCHONDRIAL-RELATED"/>
    <property type="match status" value="1"/>
</dbReference>
<keyword evidence="3 8" id="KW-0479">Metal-binding</keyword>
<dbReference type="EMBL" id="GECZ01023244">
    <property type="protein sequence ID" value="JAS46525.1"/>
    <property type="molecule type" value="Transcribed_RNA"/>
</dbReference>
<dbReference type="PANTHER" id="PTHR11085:SF6">
    <property type="entry name" value="NAD-DEPENDENT PROTEIN DEACETYLASE SIRTUIN-2"/>
    <property type="match status" value="1"/>
</dbReference>
<evidence type="ECO:0000313" key="16">
    <source>
        <dbReference type="EMBL" id="JAS46525.1"/>
    </source>
</evidence>
<dbReference type="GO" id="GO:0017136">
    <property type="term" value="F:histone deacetylase activity, NAD-dependent"/>
    <property type="evidence" value="ECO:0007669"/>
    <property type="project" value="InterPro"/>
</dbReference>
<feature type="region of interest" description="Disordered" evidence="13">
    <location>
        <begin position="1"/>
        <end position="35"/>
    </location>
</feature>
<dbReference type="Gene3D" id="3.30.1600.10">
    <property type="entry name" value="SIR2/SIRT2 'Small Domain"/>
    <property type="match status" value="1"/>
</dbReference>
<feature type="compositionally biased region" description="Basic and acidic residues" evidence="13">
    <location>
        <begin position="350"/>
        <end position="382"/>
    </location>
</feature>
<keyword evidence="4 8" id="KW-0862">Zinc</keyword>
<feature type="binding site" evidence="11 12">
    <location>
        <position position="226"/>
    </location>
    <ligand>
        <name>Zn(2+)</name>
        <dbReference type="ChEBI" id="CHEBI:29105"/>
    </ligand>
</feature>
<feature type="domain" description="Deacetylase sirtuin-type" evidence="14">
    <location>
        <begin position="61"/>
        <end position="339"/>
    </location>
</feature>
<evidence type="ECO:0000256" key="9">
    <source>
        <dbReference type="PIRSR" id="PIRSR037938-1"/>
    </source>
</evidence>
<evidence type="ECO:0000256" key="2">
    <source>
        <dbReference type="ARBA" id="ARBA00022679"/>
    </source>
</evidence>
<dbReference type="PROSITE" id="PS50305">
    <property type="entry name" value="SIRTUIN"/>
    <property type="match status" value="1"/>
</dbReference>
<dbReference type="AlphaFoldDB" id="A0A1B6F187"/>
<dbReference type="GO" id="GO:0005634">
    <property type="term" value="C:nucleus"/>
    <property type="evidence" value="ECO:0007669"/>
    <property type="project" value="TreeGrafter"/>
</dbReference>
<comment type="catalytic activity">
    <reaction evidence="8">
        <text>N(6)-acetyl-L-lysyl-[protein] + NAD(+) + H2O = 2''-O-acetyl-ADP-D-ribose + nicotinamide + L-lysyl-[protein]</text>
        <dbReference type="Rhea" id="RHEA:43636"/>
        <dbReference type="Rhea" id="RHEA-COMP:9752"/>
        <dbReference type="Rhea" id="RHEA-COMP:10731"/>
        <dbReference type="ChEBI" id="CHEBI:15377"/>
        <dbReference type="ChEBI" id="CHEBI:17154"/>
        <dbReference type="ChEBI" id="CHEBI:29969"/>
        <dbReference type="ChEBI" id="CHEBI:57540"/>
        <dbReference type="ChEBI" id="CHEBI:61930"/>
        <dbReference type="ChEBI" id="CHEBI:83767"/>
        <dbReference type="EC" id="2.3.1.286"/>
    </reaction>
</comment>
<keyword evidence="5 8" id="KW-0520">NAD</keyword>
<accession>A0A1B6F187</accession>
<dbReference type="InterPro" id="IPR050134">
    <property type="entry name" value="NAD-dep_sirtuin_deacylases"/>
</dbReference>
<feature type="binding site" evidence="10">
    <location>
        <position position="325"/>
    </location>
    <ligand>
        <name>NAD(+)</name>
        <dbReference type="ChEBI" id="CHEBI:57540"/>
    </ligand>
</feature>
<evidence type="ECO:0000256" key="10">
    <source>
        <dbReference type="PIRSR" id="PIRSR037938-2"/>
    </source>
</evidence>
<comment type="catalytic activity">
    <reaction evidence="7">
        <text>N(6)-tetradecanoyl-L-lysyl-[protein] + NAD(+) + H2O = 2''-O-tetradecanoyl-ADP-D-ribose + nicotinamide + L-lysyl-[protein]</text>
        <dbReference type="Rhea" id="RHEA:70567"/>
        <dbReference type="Rhea" id="RHEA-COMP:9752"/>
        <dbReference type="Rhea" id="RHEA-COMP:15437"/>
        <dbReference type="ChEBI" id="CHEBI:15377"/>
        <dbReference type="ChEBI" id="CHEBI:17154"/>
        <dbReference type="ChEBI" id="CHEBI:29969"/>
        <dbReference type="ChEBI" id="CHEBI:57540"/>
        <dbReference type="ChEBI" id="CHEBI:141129"/>
        <dbReference type="ChEBI" id="CHEBI:189674"/>
    </reaction>
    <physiologicalReaction direction="left-to-right" evidence="7">
        <dbReference type="Rhea" id="RHEA:70568"/>
    </physiologicalReaction>
</comment>
<name>A0A1B6F187_9HEMI</name>
<dbReference type="GO" id="GO:0008270">
    <property type="term" value="F:zinc ion binding"/>
    <property type="evidence" value="ECO:0007669"/>
    <property type="project" value="UniProtKB-UniRule"/>
</dbReference>
<dbReference type="InterPro" id="IPR026590">
    <property type="entry name" value="Ssirtuin_cat_dom"/>
</dbReference>
<comment type="cofactor">
    <cofactor evidence="11">
        <name>Zn(2+)</name>
        <dbReference type="ChEBI" id="CHEBI:29105"/>
    </cofactor>
    <text evidence="11">Binds 1 zinc ion per subunit.</text>
</comment>
<comment type="catalytic activity">
    <reaction evidence="6">
        <text>N(6)-hexadecanoyl-L-lysyl-[protein] + NAD(+) + H2O = 2''-O-hexadecanoyl-ADP-D-ribose + nicotinamide + L-lysyl-[protein]</text>
        <dbReference type="Rhea" id="RHEA:70563"/>
        <dbReference type="Rhea" id="RHEA-COMP:9752"/>
        <dbReference type="Rhea" id="RHEA-COMP:14175"/>
        <dbReference type="ChEBI" id="CHEBI:15377"/>
        <dbReference type="ChEBI" id="CHEBI:17154"/>
        <dbReference type="ChEBI" id="CHEBI:29969"/>
        <dbReference type="ChEBI" id="CHEBI:57540"/>
        <dbReference type="ChEBI" id="CHEBI:138936"/>
        <dbReference type="ChEBI" id="CHEBI:189673"/>
    </reaction>
    <physiologicalReaction direction="left-to-right" evidence="6">
        <dbReference type="Rhea" id="RHEA:70564"/>
    </physiologicalReaction>
</comment>
<evidence type="ECO:0000256" key="4">
    <source>
        <dbReference type="ARBA" id="ARBA00022833"/>
    </source>
</evidence>
<feature type="binding site" evidence="11 12">
    <location>
        <position position="202"/>
    </location>
    <ligand>
        <name>Zn(2+)</name>
        <dbReference type="ChEBI" id="CHEBI:29105"/>
    </ligand>
</feature>
<dbReference type="Pfam" id="PF02146">
    <property type="entry name" value="SIR2"/>
    <property type="match status" value="1"/>
</dbReference>
<sequence>MASKEDETSGGSEKERLSHERPSGSRMPDDEDGTVELIRRYIAEKLGFYSEESTDKSEKPKVLDDVSLFGVAKLIKEGKCKNIITMAGAGISTSAGIPDFRSPGSGLYHNLEKYNLPNPQAIFEIGYFRNNPQPFFTLAKELYPGTFKPTVCHYFVKLLHQKGVLLRHYTQNIDTLERVAGLPGEKIIEAHGTFFTSHCLECQKEYSVDWMKEKIFQDSVPTCALCNGVVKPDIVFFGECLPQDFYTKSVSDFPKADLLIVMGSSLAVQPFASLIDKVGNHCPRLLINRERAGHRDRLMQMLGMGGGLDFDSETNSRDVLWLGDCDVGCQLLADEIGWGEELISMVKEEHKKIDEEKLKEKKNNDTPKKQEEPQEASNKENTESPSKS</sequence>
<feature type="region of interest" description="Disordered" evidence="13">
    <location>
        <begin position="350"/>
        <end position="388"/>
    </location>
</feature>
<evidence type="ECO:0000256" key="8">
    <source>
        <dbReference type="PIRNR" id="PIRNR037938"/>
    </source>
</evidence>
<evidence type="ECO:0000256" key="13">
    <source>
        <dbReference type="SAM" id="MobiDB-lite"/>
    </source>
</evidence>
<feature type="binding site" evidence="10">
    <location>
        <begin position="89"/>
        <end position="93"/>
    </location>
    <ligand>
        <name>NAD(+)</name>
        <dbReference type="ChEBI" id="CHEBI:57540"/>
    </ligand>
</feature>
<evidence type="ECO:0000256" key="6">
    <source>
        <dbReference type="ARBA" id="ARBA00048378"/>
    </source>
</evidence>
<dbReference type="Gene3D" id="3.40.50.1220">
    <property type="entry name" value="TPP-binding domain"/>
    <property type="match status" value="1"/>
</dbReference>
<dbReference type="InterPro" id="IPR017328">
    <property type="entry name" value="Sirtuin_class_I"/>
</dbReference>
<feature type="binding site" evidence="11 12">
    <location>
        <position position="199"/>
    </location>
    <ligand>
        <name>Zn(2+)</name>
        <dbReference type="ChEBI" id="CHEBI:29105"/>
    </ligand>
</feature>
<comment type="similarity">
    <text evidence="1 8">Belongs to the sirtuin family. Class I subfamily.</text>
</comment>
<evidence type="ECO:0000256" key="7">
    <source>
        <dbReference type="ARBA" id="ARBA00048905"/>
    </source>
</evidence>
<keyword evidence="2 8" id="KW-0808">Transferase</keyword>
<dbReference type="EMBL" id="GECZ01025918">
    <property type="protein sequence ID" value="JAS43851.1"/>
    <property type="molecule type" value="Transcribed_RNA"/>
</dbReference>
<evidence type="ECO:0000256" key="12">
    <source>
        <dbReference type="PROSITE-ProRule" id="PRU00236"/>
    </source>
</evidence>
<dbReference type="SUPFAM" id="SSF52467">
    <property type="entry name" value="DHS-like NAD/FAD-binding domain"/>
    <property type="match status" value="1"/>
</dbReference>
<evidence type="ECO:0000313" key="15">
    <source>
        <dbReference type="EMBL" id="JAS43851.1"/>
    </source>
</evidence>
<feature type="binding site" evidence="10">
    <location>
        <begin position="99"/>
        <end position="101"/>
    </location>
    <ligand>
        <name>NAD(+)</name>
        <dbReference type="ChEBI" id="CHEBI:57540"/>
    </ligand>
</feature>
<feature type="active site" description="Proton acceptor" evidence="9 12">
    <location>
        <position position="191"/>
    </location>
</feature>
<dbReference type="EC" id="2.3.1.286" evidence="8"/>
<feature type="binding site" evidence="11 12">
    <location>
        <position position="223"/>
    </location>
    <ligand>
        <name>Zn(2+)</name>
        <dbReference type="ChEBI" id="CHEBI:29105"/>
    </ligand>
</feature>
<dbReference type="InterPro" id="IPR029035">
    <property type="entry name" value="DHS-like_NAD/FAD-binding_dom"/>
</dbReference>
<evidence type="ECO:0000256" key="11">
    <source>
        <dbReference type="PIRSR" id="PIRSR037938-3"/>
    </source>
</evidence>
<dbReference type="CDD" id="cd01408">
    <property type="entry name" value="SIRT1"/>
    <property type="match status" value="1"/>
</dbReference>
<proteinExistence type="inferred from homology"/>
<gene>
    <name evidence="15" type="ORF">g.23294</name>
    <name evidence="16" type="ORF">g.23296</name>
</gene>
<dbReference type="GO" id="GO:0070403">
    <property type="term" value="F:NAD+ binding"/>
    <property type="evidence" value="ECO:0007669"/>
    <property type="project" value="UniProtKB-UniRule"/>
</dbReference>
<reference evidence="15" key="1">
    <citation type="submission" date="2015-11" db="EMBL/GenBank/DDBJ databases">
        <title>De novo transcriptome assembly of four potential Pierce s Disease insect vectors from Arizona vineyards.</title>
        <authorList>
            <person name="Tassone E.E."/>
        </authorList>
    </citation>
    <scope>NUCLEOTIDE SEQUENCE</scope>
</reference>
<dbReference type="PIRSF" id="PIRSF037938">
    <property type="entry name" value="SIR2_euk"/>
    <property type="match status" value="1"/>
</dbReference>
<evidence type="ECO:0000256" key="5">
    <source>
        <dbReference type="ARBA" id="ARBA00023027"/>
    </source>
</evidence>
<dbReference type="InterPro" id="IPR003000">
    <property type="entry name" value="Sirtuin"/>
</dbReference>